<dbReference type="Proteomes" id="UP000183255">
    <property type="component" value="Unassembled WGS sequence"/>
</dbReference>
<keyword evidence="6 7" id="KW-0057">Aromatic amino acid biosynthesis</keyword>
<comment type="function">
    <text evidence="7">Catalyzes the specific phosphorylation of the 3-hydroxyl group of shikimic acid using ATP as a cosubstrate.</text>
</comment>
<comment type="pathway">
    <text evidence="7">Metabolic intermediate biosynthesis; chorismate biosynthesis; chorismate from D-erythrose 4-phosphate and phosphoenolpyruvate: step 5/7.</text>
</comment>
<keyword evidence="7" id="KW-0460">Magnesium</keyword>
<comment type="subunit">
    <text evidence="7">Monomer.</text>
</comment>
<evidence type="ECO:0000313" key="9">
    <source>
        <dbReference type="Proteomes" id="UP000183255"/>
    </source>
</evidence>
<evidence type="ECO:0000256" key="6">
    <source>
        <dbReference type="ARBA" id="ARBA00023141"/>
    </source>
</evidence>
<keyword evidence="3 7" id="KW-0547">Nucleotide-binding</keyword>
<dbReference type="PRINTS" id="PR01100">
    <property type="entry name" value="SHIKIMTKNASE"/>
</dbReference>
<dbReference type="UniPathway" id="UPA00053">
    <property type="reaction ID" value="UER00088"/>
</dbReference>
<dbReference type="EC" id="2.7.1.71" evidence="7"/>
<dbReference type="Pfam" id="PF01202">
    <property type="entry name" value="SKI"/>
    <property type="match status" value="1"/>
</dbReference>
<dbReference type="RefSeq" id="WP_031576361.1">
    <property type="nucleotide sequence ID" value="NZ_FNDZ01000004.1"/>
</dbReference>
<dbReference type="Gene3D" id="3.40.50.300">
    <property type="entry name" value="P-loop containing nucleotide triphosphate hydrolases"/>
    <property type="match status" value="1"/>
</dbReference>
<dbReference type="InterPro" id="IPR027417">
    <property type="entry name" value="P-loop_NTPase"/>
</dbReference>
<dbReference type="GO" id="GO:0005829">
    <property type="term" value="C:cytosol"/>
    <property type="evidence" value="ECO:0007669"/>
    <property type="project" value="TreeGrafter"/>
</dbReference>
<dbReference type="CDD" id="cd00464">
    <property type="entry name" value="SK"/>
    <property type="match status" value="1"/>
</dbReference>
<comment type="similarity">
    <text evidence="7">Belongs to the shikimate kinase family.</text>
</comment>
<keyword evidence="7" id="KW-0479">Metal-binding</keyword>
<keyword evidence="1 7" id="KW-0028">Amino-acid biosynthesis</keyword>
<dbReference type="AlphaFoldDB" id="A0A1G8MWL4"/>
<gene>
    <name evidence="7" type="primary">aroK</name>
    <name evidence="8" type="ORF">SAMN05421804_1044</name>
</gene>
<comment type="caution">
    <text evidence="7">Lacks conserved residue(s) required for the propagation of feature annotation.</text>
</comment>
<evidence type="ECO:0000256" key="4">
    <source>
        <dbReference type="ARBA" id="ARBA00022777"/>
    </source>
</evidence>
<reference evidence="8 9" key="1">
    <citation type="submission" date="2016-10" db="EMBL/GenBank/DDBJ databases">
        <authorList>
            <person name="de Groot N.N."/>
        </authorList>
    </citation>
    <scope>NUCLEOTIDE SEQUENCE [LARGE SCALE GENOMIC DNA]</scope>
    <source>
        <strain evidence="8 9">CGMCC 1.5058</strain>
    </source>
</reference>
<keyword evidence="2 7" id="KW-0808">Transferase</keyword>
<proteinExistence type="inferred from homology"/>
<name>A0A1G8MWL4_9CLOT</name>
<feature type="binding site" evidence="7">
    <location>
        <position position="57"/>
    </location>
    <ligand>
        <name>substrate</name>
    </ligand>
</feature>
<evidence type="ECO:0000256" key="1">
    <source>
        <dbReference type="ARBA" id="ARBA00022605"/>
    </source>
</evidence>
<feature type="binding site" evidence="7">
    <location>
        <position position="79"/>
    </location>
    <ligand>
        <name>substrate</name>
    </ligand>
</feature>
<keyword evidence="4 7" id="KW-0418">Kinase</keyword>
<dbReference type="SUPFAM" id="SSF52540">
    <property type="entry name" value="P-loop containing nucleoside triphosphate hydrolases"/>
    <property type="match status" value="1"/>
</dbReference>
<dbReference type="PANTHER" id="PTHR21087:SF16">
    <property type="entry name" value="SHIKIMATE KINASE 1, CHLOROPLASTIC"/>
    <property type="match status" value="1"/>
</dbReference>
<feature type="binding site" evidence="7">
    <location>
        <begin position="11"/>
        <end position="16"/>
    </location>
    <ligand>
        <name>ATP</name>
        <dbReference type="ChEBI" id="CHEBI:30616"/>
    </ligand>
</feature>
<feature type="binding site" evidence="7">
    <location>
        <position position="133"/>
    </location>
    <ligand>
        <name>substrate</name>
    </ligand>
</feature>
<feature type="binding site" evidence="7">
    <location>
        <position position="117"/>
    </location>
    <ligand>
        <name>ATP</name>
        <dbReference type="ChEBI" id="CHEBI:30616"/>
    </ligand>
</feature>
<evidence type="ECO:0000256" key="2">
    <source>
        <dbReference type="ARBA" id="ARBA00022679"/>
    </source>
</evidence>
<sequence>MKPIFLIGMPGSGKSTIGKELAKKMELDFLDTDNEITRISGRTPEQIIEEEGEGRLRVLESEFLNQMIESKNIVVSTGGGLPIFNENMSKLNRVGVTVYLKCTAELLWERLRNDRKRPLSRTYEEVKSMLEKRESIYLKASYHVNIDDENQIGNLIQGLYESLRDQCAK</sequence>
<feature type="binding site" evidence="7">
    <location>
        <position position="15"/>
    </location>
    <ligand>
        <name>Mg(2+)</name>
        <dbReference type="ChEBI" id="CHEBI:18420"/>
    </ligand>
</feature>
<dbReference type="GO" id="GO:0004765">
    <property type="term" value="F:shikimate kinase activity"/>
    <property type="evidence" value="ECO:0007669"/>
    <property type="project" value="UniProtKB-UniRule"/>
</dbReference>
<dbReference type="PANTHER" id="PTHR21087">
    <property type="entry name" value="SHIKIMATE KINASE"/>
    <property type="match status" value="1"/>
</dbReference>
<dbReference type="GO" id="GO:0000287">
    <property type="term" value="F:magnesium ion binding"/>
    <property type="evidence" value="ECO:0007669"/>
    <property type="project" value="UniProtKB-UniRule"/>
</dbReference>
<evidence type="ECO:0000313" key="8">
    <source>
        <dbReference type="EMBL" id="SDI71710.1"/>
    </source>
</evidence>
<evidence type="ECO:0000256" key="5">
    <source>
        <dbReference type="ARBA" id="ARBA00022840"/>
    </source>
</evidence>
<feature type="binding site" evidence="7">
    <location>
        <position position="33"/>
    </location>
    <ligand>
        <name>substrate</name>
    </ligand>
</feature>
<organism evidence="8 9">
    <name type="scientific">Proteiniclasticum ruminis</name>
    <dbReference type="NCBI Taxonomy" id="398199"/>
    <lineage>
        <taxon>Bacteria</taxon>
        <taxon>Bacillati</taxon>
        <taxon>Bacillota</taxon>
        <taxon>Clostridia</taxon>
        <taxon>Eubacteriales</taxon>
        <taxon>Clostridiaceae</taxon>
        <taxon>Proteiniclasticum</taxon>
    </lineage>
</organism>
<protein>
    <recommendedName>
        <fullName evidence="7">Shikimate kinase</fullName>
        <shortName evidence="7">SK</shortName>
        <ecNumber evidence="7">2.7.1.71</ecNumber>
    </recommendedName>
</protein>
<keyword evidence="7" id="KW-0963">Cytoplasm</keyword>
<dbReference type="EMBL" id="FNDZ01000004">
    <property type="protein sequence ID" value="SDI71710.1"/>
    <property type="molecule type" value="Genomic_DNA"/>
</dbReference>
<comment type="cofactor">
    <cofactor evidence="7">
        <name>Mg(2+)</name>
        <dbReference type="ChEBI" id="CHEBI:18420"/>
    </cofactor>
    <text evidence="7">Binds 1 Mg(2+) ion per subunit.</text>
</comment>
<dbReference type="InterPro" id="IPR000623">
    <property type="entry name" value="Shikimate_kinase/TSH1"/>
</dbReference>
<dbReference type="InterPro" id="IPR031322">
    <property type="entry name" value="Shikimate/glucono_kinase"/>
</dbReference>
<keyword evidence="5 7" id="KW-0067">ATP-binding</keyword>
<evidence type="ECO:0000256" key="3">
    <source>
        <dbReference type="ARBA" id="ARBA00022741"/>
    </source>
</evidence>
<comment type="subcellular location">
    <subcellularLocation>
        <location evidence="7">Cytoplasm</location>
    </subcellularLocation>
</comment>
<accession>A0A1G8MWL4</accession>
<dbReference type="GO" id="GO:0009073">
    <property type="term" value="P:aromatic amino acid family biosynthetic process"/>
    <property type="evidence" value="ECO:0007669"/>
    <property type="project" value="UniProtKB-KW"/>
</dbReference>
<dbReference type="GO" id="GO:0009423">
    <property type="term" value="P:chorismate biosynthetic process"/>
    <property type="evidence" value="ECO:0007669"/>
    <property type="project" value="UniProtKB-UniRule"/>
</dbReference>
<dbReference type="GO" id="GO:0008652">
    <property type="term" value="P:amino acid biosynthetic process"/>
    <property type="evidence" value="ECO:0007669"/>
    <property type="project" value="UniProtKB-KW"/>
</dbReference>
<dbReference type="HAMAP" id="MF_00109">
    <property type="entry name" value="Shikimate_kinase"/>
    <property type="match status" value="1"/>
</dbReference>
<dbReference type="GO" id="GO:0005524">
    <property type="term" value="F:ATP binding"/>
    <property type="evidence" value="ECO:0007669"/>
    <property type="project" value="UniProtKB-UniRule"/>
</dbReference>
<comment type="catalytic activity">
    <reaction evidence="7">
        <text>shikimate + ATP = 3-phosphoshikimate + ADP + H(+)</text>
        <dbReference type="Rhea" id="RHEA:13121"/>
        <dbReference type="ChEBI" id="CHEBI:15378"/>
        <dbReference type="ChEBI" id="CHEBI:30616"/>
        <dbReference type="ChEBI" id="CHEBI:36208"/>
        <dbReference type="ChEBI" id="CHEBI:145989"/>
        <dbReference type="ChEBI" id="CHEBI:456216"/>
        <dbReference type="EC" id="2.7.1.71"/>
    </reaction>
</comment>
<evidence type="ECO:0000256" key="7">
    <source>
        <dbReference type="HAMAP-Rule" id="MF_00109"/>
    </source>
</evidence>